<accession>A0AAE1I562</accession>
<evidence type="ECO:0000313" key="3">
    <source>
        <dbReference type="Proteomes" id="UP001219518"/>
    </source>
</evidence>
<dbReference type="AlphaFoldDB" id="A0AAE1I562"/>
<feature type="region of interest" description="Disordered" evidence="1">
    <location>
        <begin position="57"/>
        <end position="182"/>
    </location>
</feature>
<organism evidence="2 3">
    <name type="scientific">Frankliniella fusca</name>
    <dbReference type="NCBI Taxonomy" id="407009"/>
    <lineage>
        <taxon>Eukaryota</taxon>
        <taxon>Metazoa</taxon>
        <taxon>Ecdysozoa</taxon>
        <taxon>Arthropoda</taxon>
        <taxon>Hexapoda</taxon>
        <taxon>Insecta</taxon>
        <taxon>Pterygota</taxon>
        <taxon>Neoptera</taxon>
        <taxon>Paraneoptera</taxon>
        <taxon>Thysanoptera</taxon>
        <taxon>Terebrantia</taxon>
        <taxon>Thripoidea</taxon>
        <taxon>Thripidae</taxon>
        <taxon>Frankliniella</taxon>
    </lineage>
</organism>
<evidence type="ECO:0000256" key="1">
    <source>
        <dbReference type="SAM" id="MobiDB-lite"/>
    </source>
</evidence>
<feature type="compositionally biased region" description="Basic and acidic residues" evidence="1">
    <location>
        <begin position="82"/>
        <end position="98"/>
    </location>
</feature>
<comment type="caution">
    <text evidence="2">The sequence shown here is derived from an EMBL/GenBank/DDBJ whole genome shotgun (WGS) entry which is preliminary data.</text>
</comment>
<feature type="compositionally biased region" description="Pro residues" evidence="1">
    <location>
        <begin position="12"/>
        <end position="25"/>
    </location>
</feature>
<protein>
    <recommendedName>
        <fullName evidence="4">SBF1/SBF2 domain-containing protein</fullName>
    </recommendedName>
</protein>
<keyword evidence="3" id="KW-1185">Reference proteome</keyword>
<feature type="compositionally biased region" description="Low complexity" evidence="1">
    <location>
        <begin position="1"/>
        <end position="10"/>
    </location>
</feature>
<dbReference type="PANTHER" id="PTHR13663:SF2">
    <property type="entry name" value="SIMILAR TO RIKEN CDNA 6430548M08"/>
    <property type="match status" value="1"/>
</dbReference>
<dbReference type="Proteomes" id="UP001219518">
    <property type="component" value="Unassembled WGS sequence"/>
</dbReference>
<dbReference type="PANTHER" id="PTHR13663">
    <property type="entry name" value="SIMILAR TO RIKEN CDNA 6430548M08"/>
    <property type="match status" value="1"/>
</dbReference>
<gene>
    <name evidence="2" type="ORF">KUF71_012964</name>
</gene>
<feature type="region of interest" description="Disordered" evidence="1">
    <location>
        <begin position="1"/>
        <end position="31"/>
    </location>
</feature>
<proteinExistence type="predicted"/>
<sequence length="428" mass="46498">MVDLLPRGPLGPRGPPAPPGGPGPGPDGQLGILKSRLFSALESLEGSQILSSLSSRLETALSLSQDNSSSSPSAACSASVRSPDEPRPASSVPEEKKHPAAAAEGSEDGPSGAAQPRSSACSGRSGAEEPAVTRPAVPQACGPDPYEKLHYKMEAASSSSGSEGDGYGPSTSIDSPDHDAKYWIRSGSEGSVRSWASSLSLDSGSDEATAAAVEFMRKYVADLFGAPGDISLEQKAKFGQLAQTEAGRLWFARFVNAQRVHNLRVSESTFYSLVQHFAIVLFECADADDFGPSKSLMNMCFTFYHEVDVPGCEPYKEYLSVYLREQPIWHSLRFWNAALFDALQCERQHGVATTLEAVDAEQEYQENVTFGQLGTFTCNMHAFGLSRELCTEFLRKQCVIANLREDQEKMLRDNVERMYSETERWRSP</sequence>
<dbReference type="EMBL" id="JAHWGI010001437">
    <property type="protein sequence ID" value="KAK3932505.1"/>
    <property type="molecule type" value="Genomic_DNA"/>
</dbReference>
<name>A0AAE1I562_9NEOP</name>
<evidence type="ECO:0000313" key="2">
    <source>
        <dbReference type="EMBL" id="KAK3932505.1"/>
    </source>
</evidence>
<reference evidence="2" key="1">
    <citation type="submission" date="2021-07" db="EMBL/GenBank/DDBJ databases">
        <authorList>
            <person name="Catto M.A."/>
            <person name="Jacobson A."/>
            <person name="Kennedy G."/>
            <person name="Labadie P."/>
            <person name="Hunt B.G."/>
            <person name="Srinivasan R."/>
        </authorList>
    </citation>
    <scope>NUCLEOTIDE SEQUENCE</scope>
    <source>
        <strain evidence="2">PL_HMW_Pooled</strain>
        <tissue evidence="2">Head</tissue>
    </source>
</reference>
<evidence type="ECO:0008006" key="4">
    <source>
        <dbReference type="Google" id="ProtNLM"/>
    </source>
</evidence>
<dbReference type="InterPro" id="IPR039872">
    <property type="entry name" value="KIAA0513"/>
</dbReference>
<reference evidence="2" key="2">
    <citation type="journal article" date="2023" name="BMC Genomics">
        <title>Pest status, molecular evolution, and epigenetic factors derived from the genome assembly of Frankliniella fusca, a thysanopteran phytovirus vector.</title>
        <authorList>
            <person name="Catto M.A."/>
            <person name="Labadie P.E."/>
            <person name="Jacobson A.L."/>
            <person name="Kennedy G.G."/>
            <person name="Srinivasan R."/>
            <person name="Hunt B.G."/>
        </authorList>
    </citation>
    <scope>NUCLEOTIDE SEQUENCE</scope>
    <source>
        <strain evidence="2">PL_HMW_Pooled</strain>
    </source>
</reference>
<feature type="compositionally biased region" description="Low complexity" evidence="1">
    <location>
        <begin position="62"/>
        <end position="81"/>
    </location>
</feature>